<dbReference type="EMBL" id="BPVZ01000109">
    <property type="protein sequence ID" value="GKV35229.1"/>
    <property type="molecule type" value="Genomic_DNA"/>
</dbReference>
<gene>
    <name evidence="2" type="ORF">SLEP1_g43531</name>
</gene>
<evidence type="ECO:0000256" key="1">
    <source>
        <dbReference type="SAM" id="MobiDB-lite"/>
    </source>
</evidence>
<feature type="region of interest" description="Disordered" evidence="1">
    <location>
        <begin position="159"/>
        <end position="184"/>
    </location>
</feature>
<feature type="compositionally biased region" description="Basic and acidic residues" evidence="1">
    <location>
        <begin position="336"/>
        <end position="347"/>
    </location>
</feature>
<dbReference type="AlphaFoldDB" id="A0AAV5LE89"/>
<sequence length="547" mass="59445">MSLHKPAQEEGTNCLGFNFAPIAQVNDFEMSLENITRIRNYEAIYQECKAALETPSPAPSTQQDSQSKKYSINATQVASCMPQYVANATPIPAIPLVEQGNLAAIANNIEMDATPNLLLKQDSVTLTTTKFAVSATLPTSCRQEDFVATRTLVIIPSVKQGNPSRKTNDTEMNATPPNPLLQQDYVTPTTTECAINATLATPCMQGDLAKAKSCVGDDANPTTTLANSHLVKQGNPCGIAINTEIDATPPNPLLQQDSTITNLVLDAAPPSIKDRGMNEIIVMSNGEDATVVKQGIKKANVQARGARMKNRIKLPAPWLDNYTVENKPRASSKLIDTFEKQNSEKKSSSPKKKRKKTASENQEGTNSAPTMNLDEKNSTVLEGGNEEEGMEAKVNLKEGNVKKQQEGEGSQEGGIMARQTPNSESAFKFDDSGFVDVPVLYCAEEIKNLLSSNQGAMTSAASQHEKVMPGYKEHIGNDCQTSWKSSELDELKATKLALETMEAQFNATKQALTIMEARLDGIIEIERQNRRLLQALNNGTKNLTPPE</sequence>
<name>A0AAV5LE89_9ROSI</name>
<protein>
    <submittedName>
        <fullName evidence="2">Uncharacterized protein</fullName>
    </submittedName>
</protein>
<proteinExistence type="predicted"/>
<organism evidence="2 3">
    <name type="scientific">Rubroshorea leprosula</name>
    <dbReference type="NCBI Taxonomy" id="152421"/>
    <lineage>
        <taxon>Eukaryota</taxon>
        <taxon>Viridiplantae</taxon>
        <taxon>Streptophyta</taxon>
        <taxon>Embryophyta</taxon>
        <taxon>Tracheophyta</taxon>
        <taxon>Spermatophyta</taxon>
        <taxon>Magnoliopsida</taxon>
        <taxon>eudicotyledons</taxon>
        <taxon>Gunneridae</taxon>
        <taxon>Pentapetalae</taxon>
        <taxon>rosids</taxon>
        <taxon>malvids</taxon>
        <taxon>Malvales</taxon>
        <taxon>Dipterocarpaceae</taxon>
        <taxon>Rubroshorea</taxon>
    </lineage>
</organism>
<feature type="compositionally biased region" description="Basic and acidic residues" evidence="1">
    <location>
        <begin position="390"/>
        <end position="406"/>
    </location>
</feature>
<feature type="compositionally biased region" description="Polar residues" evidence="1">
    <location>
        <begin position="360"/>
        <end position="370"/>
    </location>
</feature>
<evidence type="ECO:0000313" key="3">
    <source>
        <dbReference type="Proteomes" id="UP001054252"/>
    </source>
</evidence>
<accession>A0AAV5LE89</accession>
<comment type="caution">
    <text evidence="2">The sequence shown here is derived from an EMBL/GenBank/DDBJ whole genome shotgun (WGS) entry which is preliminary data.</text>
</comment>
<evidence type="ECO:0000313" key="2">
    <source>
        <dbReference type="EMBL" id="GKV35229.1"/>
    </source>
</evidence>
<dbReference type="Proteomes" id="UP001054252">
    <property type="component" value="Unassembled WGS sequence"/>
</dbReference>
<reference evidence="2 3" key="1">
    <citation type="journal article" date="2021" name="Commun. Biol.">
        <title>The genome of Shorea leprosula (Dipterocarpaceae) highlights the ecological relevance of drought in aseasonal tropical rainforests.</title>
        <authorList>
            <person name="Ng K.K.S."/>
            <person name="Kobayashi M.J."/>
            <person name="Fawcett J.A."/>
            <person name="Hatakeyama M."/>
            <person name="Paape T."/>
            <person name="Ng C.H."/>
            <person name="Ang C.C."/>
            <person name="Tnah L.H."/>
            <person name="Lee C.T."/>
            <person name="Nishiyama T."/>
            <person name="Sese J."/>
            <person name="O'Brien M.J."/>
            <person name="Copetti D."/>
            <person name="Mohd Noor M.I."/>
            <person name="Ong R.C."/>
            <person name="Putra M."/>
            <person name="Sireger I.Z."/>
            <person name="Indrioko S."/>
            <person name="Kosugi Y."/>
            <person name="Izuno A."/>
            <person name="Isagi Y."/>
            <person name="Lee S.L."/>
            <person name="Shimizu K.K."/>
        </authorList>
    </citation>
    <scope>NUCLEOTIDE SEQUENCE [LARGE SCALE GENOMIC DNA]</scope>
    <source>
        <strain evidence="2">214</strain>
    </source>
</reference>
<feature type="region of interest" description="Disordered" evidence="1">
    <location>
        <begin position="334"/>
        <end position="415"/>
    </location>
</feature>
<keyword evidence="3" id="KW-1185">Reference proteome</keyword>